<dbReference type="EMBL" id="FMYQ01000022">
    <property type="protein sequence ID" value="SDD62992.1"/>
    <property type="molecule type" value="Genomic_DNA"/>
</dbReference>
<dbReference type="AlphaFoldDB" id="A0A1G6WAV0"/>
<dbReference type="GO" id="GO:0032259">
    <property type="term" value="P:methylation"/>
    <property type="evidence" value="ECO:0007669"/>
    <property type="project" value="UniProtKB-KW"/>
</dbReference>
<dbReference type="GO" id="GO:0008168">
    <property type="term" value="F:methyltransferase activity"/>
    <property type="evidence" value="ECO:0007669"/>
    <property type="project" value="UniProtKB-KW"/>
</dbReference>
<sequence length="84" mass="8878">MILADIGTGDGLVGFRAIERVGASIRVLITDISTPLLRHTEESAQSPRVRGQCAFVHGSAGNLDGIANDAVDAATMRVLLAYER</sequence>
<dbReference type="InterPro" id="IPR041698">
    <property type="entry name" value="Methyltransf_25"/>
</dbReference>
<proteinExistence type="predicted"/>
<keyword evidence="3" id="KW-1185">Reference proteome</keyword>
<name>A0A1G6WAV0_9BURK</name>
<dbReference type="Proteomes" id="UP000198908">
    <property type="component" value="Unassembled WGS sequence"/>
</dbReference>
<dbReference type="SUPFAM" id="SSF53335">
    <property type="entry name" value="S-adenosyl-L-methionine-dependent methyltransferases"/>
    <property type="match status" value="1"/>
</dbReference>
<gene>
    <name evidence="2" type="ORF">SAMN05421548_122123</name>
</gene>
<evidence type="ECO:0000313" key="3">
    <source>
        <dbReference type="Proteomes" id="UP000198908"/>
    </source>
</evidence>
<protein>
    <submittedName>
        <fullName evidence="2">Methyltransferase domain-containing protein</fullName>
    </submittedName>
</protein>
<dbReference type="RefSeq" id="WP_092001330.1">
    <property type="nucleotide sequence ID" value="NZ_FMYQ01000022.1"/>
</dbReference>
<dbReference type="STRING" id="416944.SAMN05421548_122123"/>
<dbReference type="Gene3D" id="3.40.50.150">
    <property type="entry name" value="Vaccinia Virus protein VP39"/>
    <property type="match status" value="1"/>
</dbReference>
<feature type="domain" description="Methyltransferase" evidence="1">
    <location>
        <begin position="5"/>
        <end position="78"/>
    </location>
</feature>
<reference evidence="3" key="1">
    <citation type="submission" date="2016-09" db="EMBL/GenBank/DDBJ databases">
        <authorList>
            <person name="Varghese N."/>
            <person name="Submissions S."/>
        </authorList>
    </citation>
    <scope>NUCLEOTIDE SEQUENCE [LARGE SCALE GENOMIC DNA]</scope>
    <source>
        <strain evidence="3">TNe-862</strain>
    </source>
</reference>
<dbReference type="CDD" id="cd02440">
    <property type="entry name" value="AdoMet_MTases"/>
    <property type="match status" value="1"/>
</dbReference>
<organism evidence="2 3">
    <name type="scientific">Paraburkholderia lycopersici</name>
    <dbReference type="NCBI Taxonomy" id="416944"/>
    <lineage>
        <taxon>Bacteria</taxon>
        <taxon>Pseudomonadati</taxon>
        <taxon>Pseudomonadota</taxon>
        <taxon>Betaproteobacteria</taxon>
        <taxon>Burkholderiales</taxon>
        <taxon>Burkholderiaceae</taxon>
        <taxon>Paraburkholderia</taxon>
    </lineage>
</organism>
<dbReference type="InterPro" id="IPR029063">
    <property type="entry name" value="SAM-dependent_MTases_sf"/>
</dbReference>
<evidence type="ECO:0000259" key="1">
    <source>
        <dbReference type="Pfam" id="PF13649"/>
    </source>
</evidence>
<evidence type="ECO:0000313" key="2">
    <source>
        <dbReference type="EMBL" id="SDD62992.1"/>
    </source>
</evidence>
<accession>A0A1G6WAV0</accession>
<dbReference type="Pfam" id="PF13649">
    <property type="entry name" value="Methyltransf_25"/>
    <property type="match status" value="1"/>
</dbReference>
<keyword evidence="2" id="KW-0808">Transferase</keyword>
<keyword evidence="2" id="KW-0489">Methyltransferase</keyword>